<dbReference type="PATRIC" id="fig|1454001.3.peg.880"/>
<name>A0A011PRA3_9PROT</name>
<accession>A0A011PRA3</accession>
<dbReference type="Pfam" id="PF00753">
    <property type="entry name" value="Lactamase_B"/>
    <property type="match status" value="1"/>
</dbReference>
<organism evidence="2 3">
    <name type="scientific">Candidatus Accumulibacter adjunctus</name>
    <dbReference type="NCBI Taxonomy" id="1454001"/>
    <lineage>
        <taxon>Bacteria</taxon>
        <taxon>Pseudomonadati</taxon>
        <taxon>Pseudomonadota</taxon>
        <taxon>Betaproteobacteria</taxon>
        <taxon>Candidatus Accumulibacter</taxon>
    </lineage>
</organism>
<gene>
    <name evidence="2" type="ORF">AW08_00704</name>
</gene>
<reference evidence="2" key="1">
    <citation type="submission" date="2014-02" db="EMBL/GenBank/DDBJ databases">
        <title>Expanding our view of genomic diversity in Candidatus Accumulibacter clades.</title>
        <authorList>
            <person name="Skennerton C.T."/>
            <person name="Barr J.J."/>
            <person name="Slater F.R."/>
            <person name="Bond P.L."/>
            <person name="Tyson G.W."/>
        </authorList>
    </citation>
    <scope>NUCLEOTIDE SEQUENCE [LARGE SCALE GENOMIC DNA]</scope>
</reference>
<dbReference type="InterPro" id="IPR001279">
    <property type="entry name" value="Metallo-B-lactamas"/>
</dbReference>
<dbReference type="SMART" id="SM00849">
    <property type="entry name" value="Lactamase_B"/>
    <property type="match status" value="1"/>
</dbReference>
<dbReference type="AlphaFoldDB" id="A0A011PRA3"/>
<protein>
    <submittedName>
        <fullName evidence="2">Metallo-beta-lactamase superfamily protein</fullName>
    </submittedName>
</protein>
<dbReference type="SUPFAM" id="SSF56281">
    <property type="entry name" value="Metallo-hydrolase/oxidoreductase"/>
    <property type="match status" value="1"/>
</dbReference>
<dbReference type="STRING" id="1454001.AW08_00704"/>
<dbReference type="Gene3D" id="3.60.15.10">
    <property type="entry name" value="Ribonuclease Z/Hydroxyacylglutathione hydrolase-like"/>
    <property type="match status" value="1"/>
</dbReference>
<evidence type="ECO:0000313" key="2">
    <source>
        <dbReference type="EMBL" id="EXI68879.1"/>
    </source>
</evidence>
<dbReference type="InterPro" id="IPR036866">
    <property type="entry name" value="RibonucZ/Hydroxyglut_hydro"/>
</dbReference>
<comment type="caution">
    <text evidence="2">The sequence shown here is derived from an EMBL/GenBank/DDBJ whole genome shotgun (WGS) entry which is preliminary data.</text>
</comment>
<feature type="domain" description="Metallo-beta-lactamase" evidence="1">
    <location>
        <begin position="330"/>
        <end position="511"/>
    </location>
</feature>
<sequence length="526" mass="56416">MKRITLILLGIATLLGSGRVFGDADVDRAVRALGGSDALAAVRSVQIRGTVKHWEPEQSRVPGGEKRFAGESAFTLTRDFASGAARIDWQRQLAYPGAREYRFSEVMTSEGGQVYGIDSSTRTSQSRAADPPGHAMSGLRLQAALRELARSSPLLALDMQRAAARTQALPAIPVGGRSLPAVRYAAAGRDFIVLFDPESGLPTRVRSLDYDFVRGDLDFDLVLSDWRPVGGIQVAHRQVYELAGEVVADTVLSEVTIDPPPVAGQFELPAGRRPAALAGGPGIPAYQWVLRRQYIGVFLDSDMLGWDAGASRGLALQEIAPGVLLVQGGSHNSMVVELADSLVVFDAPINDAQAQWTLDALREKFPHKRVRHLVLTHHHHDHIAGARSFIAAGATLVVGAGAADHYRRMALVPHRRNPLLPGAVGEPRIIEVNDRLRISDGAREVLVLEVDNPHASAMLIGHVPDVRLGFVTDLWSPGRDPLGSRLNAGQAALRAAVARYGIDPERFAGGHGSVAPYAPLAQLAGN</sequence>
<dbReference type="InterPro" id="IPR050855">
    <property type="entry name" value="NDM-1-like"/>
</dbReference>
<evidence type="ECO:0000259" key="1">
    <source>
        <dbReference type="SMART" id="SM00849"/>
    </source>
</evidence>
<dbReference type="EMBL" id="JFAX01000003">
    <property type="protein sequence ID" value="EXI68879.1"/>
    <property type="molecule type" value="Genomic_DNA"/>
</dbReference>
<dbReference type="Proteomes" id="UP000020218">
    <property type="component" value="Unassembled WGS sequence"/>
</dbReference>
<dbReference type="PANTHER" id="PTHR42951:SF20">
    <property type="entry name" value="BETA LACTAMASE"/>
    <property type="match status" value="1"/>
</dbReference>
<proteinExistence type="predicted"/>
<keyword evidence="3" id="KW-1185">Reference proteome</keyword>
<evidence type="ECO:0000313" key="3">
    <source>
        <dbReference type="Proteomes" id="UP000020218"/>
    </source>
</evidence>
<dbReference type="PANTHER" id="PTHR42951">
    <property type="entry name" value="METALLO-BETA-LACTAMASE DOMAIN-CONTAINING"/>
    <property type="match status" value="1"/>
</dbReference>